<sequence length="155" mass="17937">MTESVKILTADYLDWHAKLTGLPSILTDKIRSKLYKRYKKETGNEPWQLSEAVISISEKLQASDFKPITFEARPDPELIIKSILKHFPYLKFQNSFRGIDNYNFASPQPWSSPYPICDGKHGNYGLHGEWYKNGMEYCLTCFTSSNKFKFAIVLL</sequence>
<organism evidence="1 2">
    <name type="scientific">Rhizophagus irregularis (strain DAOM 197198w)</name>
    <name type="common">Glomus intraradices</name>
    <dbReference type="NCBI Taxonomy" id="1432141"/>
    <lineage>
        <taxon>Eukaryota</taxon>
        <taxon>Fungi</taxon>
        <taxon>Fungi incertae sedis</taxon>
        <taxon>Mucoromycota</taxon>
        <taxon>Glomeromycotina</taxon>
        <taxon>Glomeromycetes</taxon>
        <taxon>Glomerales</taxon>
        <taxon>Glomeraceae</taxon>
        <taxon>Rhizophagus</taxon>
    </lineage>
</organism>
<evidence type="ECO:0000313" key="2">
    <source>
        <dbReference type="Proteomes" id="UP000022910"/>
    </source>
</evidence>
<accession>A0A015K0M1</accession>
<dbReference type="EMBL" id="JEMT01012455">
    <property type="protein sequence ID" value="EXX75327.1"/>
    <property type="molecule type" value="Genomic_DNA"/>
</dbReference>
<proteinExistence type="predicted"/>
<name>A0A015K0M1_RHIIW</name>
<dbReference type="HOGENOM" id="CLU_144326_0_0_1"/>
<dbReference type="AlphaFoldDB" id="A0A015K0M1"/>
<reference evidence="1 2" key="1">
    <citation type="submission" date="2014-02" db="EMBL/GenBank/DDBJ databases">
        <title>Single nucleus genome sequencing reveals high similarity among nuclei of an endomycorrhizal fungus.</title>
        <authorList>
            <person name="Lin K."/>
            <person name="Geurts R."/>
            <person name="Zhang Z."/>
            <person name="Limpens E."/>
            <person name="Saunders D.G."/>
            <person name="Mu D."/>
            <person name="Pang E."/>
            <person name="Cao H."/>
            <person name="Cha H."/>
            <person name="Lin T."/>
            <person name="Zhou Q."/>
            <person name="Shang Y."/>
            <person name="Li Y."/>
            <person name="Ivanov S."/>
            <person name="Sharma T."/>
            <person name="Velzen R.V."/>
            <person name="Ruijter N.D."/>
            <person name="Aanen D.K."/>
            <person name="Win J."/>
            <person name="Kamoun S."/>
            <person name="Bisseling T."/>
            <person name="Huang S."/>
        </authorList>
    </citation>
    <scope>NUCLEOTIDE SEQUENCE [LARGE SCALE GENOMIC DNA]</scope>
    <source>
        <strain evidence="2">DAOM197198w</strain>
    </source>
</reference>
<dbReference type="OrthoDB" id="2307345at2759"/>
<dbReference type="Proteomes" id="UP000022910">
    <property type="component" value="Unassembled WGS sequence"/>
</dbReference>
<keyword evidence="2" id="KW-1185">Reference proteome</keyword>
<protein>
    <submittedName>
        <fullName evidence="1">Uncharacterized protein</fullName>
    </submittedName>
</protein>
<comment type="caution">
    <text evidence="1">The sequence shown here is derived from an EMBL/GenBank/DDBJ whole genome shotgun (WGS) entry which is preliminary data.</text>
</comment>
<evidence type="ECO:0000313" key="1">
    <source>
        <dbReference type="EMBL" id="EXX75327.1"/>
    </source>
</evidence>
<gene>
    <name evidence="1" type="ORF">RirG_042760</name>
</gene>